<dbReference type="EMBL" id="UPXX01000027">
    <property type="protein sequence ID" value="VBB43846.1"/>
    <property type="molecule type" value="Genomic_DNA"/>
</dbReference>
<feature type="domain" description="Flavodoxin-like" evidence="1">
    <location>
        <begin position="4"/>
        <end position="140"/>
    </location>
</feature>
<proteinExistence type="predicted"/>
<evidence type="ECO:0000313" key="2">
    <source>
        <dbReference type="EMBL" id="VBB43846.1"/>
    </source>
</evidence>
<dbReference type="PANTHER" id="PTHR43717">
    <property type="entry name" value="ANAEROBIC NITRIC OXIDE REDUCTASE FLAVORUBREDOXIN"/>
    <property type="match status" value="1"/>
</dbReference>
<reference evidence="2" key="1">
    <citation type="submission" date="2018-07" db="EMBL/GenBank/DDBJ databases">
        <authorList>
            <consortium name="Genoscope - CEA"/>
            <person name="William W."/>
        </authorList>
    </citation>
    <scope>NUCLEOTIDE SEQUENCE</scope>
    <source>
        <strain evidence="2">IK1</strain>
    </source>
</reference>
<organism evidence="2">
    <name type="scientific">Uncultured Desulfatiglans sp</name>
    <dbReference type="NCBI Taxonomy" id="1748965"/>
    <lineage>
        <taxon>Bacteria</taxon>
        <taxon>Pseudomonadati</taxon>
        <taxon>Thermodesulfobacteriota</taxon>
        <taxon>Desulfobacteria</taxon>
        <taxon>Desulfatiglandales</taxon>
        <taxon>Desulfatiglandaceae</taxon>
        <taxon>Desulfatiglans</taxon>
        <taxon>environmental samples</taxon>
    </lineage>
</organism>
<protein>
    <submittedName>
        <fullName evidence="2">Putative flavodoxin/nitric oxide synthase</fullName>
    </submittedName>
</protein>
<dbReference type="GO" id="GO:0010181">
    <property type="term" value="F:FMN binding"/>
    <property type="evidence" value="ECO:0007669"/>
    <property type="project" value="InterPro"/>
</dbReference>
<gene>
    <name evidence="2" type="ORF">TRIP_B330036</name>
</gene>
<evidence type="ECO:0000259" key="1">
    <source>
        <dbReference type="PROSITE" id="PS50902"/>
    </source>
</evidence>
<dbReference type="Pfam" id="PF00258">
    <property type="entry name" value="Flavodoxin_1"/>
    <property type="match status" value="1"/>
</dbReference>
<dbReference type="InterPro" id="IPR008254">
    <property type="entry name" value="Flavodoxin/NO_synth"/>
</dbReference>
<dbReference type="InterPro" id="IPR029039">
    <property type="entry name" value="Flavoprotein-like_sf"/>
</dbReference>
<dbReference type="Gene3D" id="3.40.50.360">
    <property type="match status" value="1"/>
</dbReference>
<accession>A0A653A6Y9</accession>
<dbReference type="AlphaFoldDB" id="A0A653A6Y9"/>
<name>A0A653A6Y9_UNCDX</name>
<dbReference type="PANTHER" id="PTHR43717:SF1">
    <property type="entry name" value="ANAEROBIC NITRIC OXIDE REDUCTASE FLAVORUBREDOXIN"/>
    <property type="match status" value="1"/>
</dbReference>
<sequence length="146" mass="15438">MGKALVVYATRTNETKNIAELIAEGIRFSGHEANVVNVTQIKKEGDLGGYDAYVFGSATYHGEMMQGMKTLLFLAEKAGLGGKAGASFGAFGWSGEAPDRIFDTMKNIFNMNMVGAALRLKSASLGGGTKMAQDYGREVGQKLSAG</sequence>
<dbReference type="PROSITE" id="PS50902">
    <property type="entry name" value="FLAVODOXIN_LIKE"/>
    <property type="match status" value="1"/>
</dbReference>
<dbReference type="SUPFAM" id="SSF52218">
    <property type="entry name" value="Flavoproteins"/>
    <property type="match status" value="1"/>
</dbReference>